<comment type="caution">
    <text evidence="1">The sequence shown here is derived from an EMBL/GenBank/DDBJ whole genome shotgun (WGS) entry which is preliminary data.</text>
</comment>
<dbReference type="AlphaFoldDB" id="A0A0G1YH71"/>
<dbReference type="EMBL" id="LCPW01000010">
    <property type="protein sequence ID" value="KKW05719.1"/>
    <property type="molecule type" value="Genomic_DNA"/>
</dbReference>
<proteinExistence type="predicted"/>
<reference evidence="1 2" key="1">
    <citation type="journal article" date="2015" name="Nature">
        <title>rRNA introns, odd ribosomes, and small enigmatic genomes across a large radiation of phyla.</title>
        <authorList>
            <person name="Brown C.T."/>
            <person name="Hug L.A."/>
            <person name="Thomas B.C."/>
            <person name="Sharon I."/>
            <person name="Castelle C.J."/>
            <person name="Singh A."/>
            <person name="Wilkins M.J."/>
            <person name="Williams K.H."/>
            <person name="Banfield J.F."/>
        </authorList>
    </citation>
    <scope>NUCLEOTIDE SEQUENCE [LARGE SCALE GENOMIC DNA]</scope>
</reference>
<sequence>MVETKLSTGSEETLIAVLVHFRNFYMDKSEFQFVKVAKEILDQSNLVHYHDLTSRFLSGWSKFLDPNYKSFGGMAIRANKGALSIKMNLDIWMNEGYLHADQYKPGSQKGLDAIKGKPVLEQLSRFGLVDTVQRLCLHIIAFNKQVVEEILAEYV</sequence>
<dbReference type="Proteomes" id="UP000034119">
    <property type="component" value="Unassembled WGS sequence"/>
</dbReference>
<name>A0A0G1YH71_9BACT</name>
<protein>
    <submittedName>
        <fullName evidence="1">Uncharacterized protein</fullName>
    </submittedName>
</protein>
<organism evidence="1 2">
    <name type="scientific">candidate division CPR1 bacterium GW2011_GWC1_49_13</name>
    <dbReference type="NCBI Taxonomy" id="1618342"/>
    <lineage>
        <taxon>Bacteria</taxon>
        <taxon>candidate division CPR1</taxon>
    </lineage>
</organism>
<accession>A0A0G1YH71</accession>
<gene>
    <name evidence="1" type="ORF">UY40_C0010G0016</name>
</gene>
<evidence type="ECO:0000313" key="1">
    <source>
        <dbReference type="EMBL" id="KKW05719.1"/>
    </source>
</evidence>
<dbReference type="STRING" id="1618342.UY40_C0010G0016"/>
<evidence type="ECO:0000313" key="2">
    <source>
        <dbReference type="Proteomes" id="UP000034119"/>
    </source>
</evidence>